<proteinExistence type="predicted"/>
<evidence type="ECO:0000259" key="1">
    <source>
        <dbReference type="SMART" id="SM00829"/>
    </source>
</evidence>
<dbReference type="CDD" id="cd08267">
    <property type="entry name" value="MDR1"/>
    <property type="match status" value="1"/>
</dbReference>
<accession>A0A1H6YBR4</accession>
<dbReference type="PANTHER" id="PTHR44013:SF1">
    <property type="entry name" value="ZINC-TYPE ALCOHOL DEHYDROGENASE-LIKE PROTEIN C16A3.02C"/>
    <property type="match status" value="1"/>
</dbReference>
<dbReference type="InterPro" id="IPR020843">
    <property type="entry name" value="ER"/>
</dbReference>
<evidence type="ECO:0000313" key="3">
    <source>
        <dbReference type="Proteomes" id="UP000199403"/>
    </source>
</evidence>
<dbReference type="GO" id="GO:0016491">
    <property type="term" value="F:oxidoreductase activity"/>
    <property type="evidence" value="ECO:0007669"/>
    <property type="project" value="InterPro"/>
</dbReference>
<dbReference type="Pfam" id="PF08240">
    <property type="entry name" value="ADH_N"/>
    <property type="match status" value="1"/>
</dbReference>
<dbReference type="Gene3D" id="3.40.50.720">
    <property type="entry name" value="NAD(P)-binding Rossmann-like Domain"/>
    <property type="match status" value="1"/>
</dbReference>
<dbReference type="Pfam" id="PF13602">
    <property type="entry name" value="ADH_zinc_N_2"/>
    <property type="match status" value="1"/>
</dbReference>
<dbReference type="STRING" id="1416801.SAMN05192553_103375"/>
<feature type="domain" description="Enoyl reductase (ER)" evidence="1">
    <location>
        <begin position="15"/>
        <end position="326"/>
    </location>
</feature>
<evidence type="ECO:0000313" key="2">
    <source>
        <dbReference type="EMBL" id="SEJ34642.1"/>
    </source>
</evidence>
<name>A0A1H6YBR4_9BACT</name>
<reference evidence="3" key="1">
    <citation type="submission" date="2016-10" db="EMBL/GenBank/DDBJ databases">
        <authorList>
            <person name="Varghese N."/>
            <person name="Submissions S."/>
        </authorList>
    </citation>
    <scope>NUCLEOTIDE SEQUENCE [LARGE SCALE GENOMIC DNA]</scope>
    <source>
        <strain evidence="3">IBRC-M 10761</strain>
    </source>
</reference>
<dbReference type="InterPro" id="IPR013154">
    <property type="entry name" value="ADH-like_N"/>
</dbReference>
<dbReference type="AlphaFoldDB" id="A0A1H6YBR4"/>
<dbReference type="InterPro" id="IPR011032">
    <property type="entry name" value="GroES-like_sf"/>
</dbReference>
<dbReference type="InterPro" id="IPR036291">
    <property type="entry name" value="NAD(P)-bd_dom_sf"/>
</dbReference>
<dbReference type="Proteomes" id="UP000199403">
    <property type="component" value="Unassembled WGS sequence"/>
</dbReference>
<dbReference type="InterPro" id="IPR052733">
    <property type="entry name" value="Chloroplast_QOR"/>
</dbReference>
<protein>
    <submittedName>
        <fullName evidence="2">NADPH:quinone reductase</fullName>
    </submittedName>
</protein>
<organism evidence="2 3">
    <name type="scientific">Cyclobacterium xiamenense</name>
    <dbReference type="NCBI Taxonomy" id="1297121"/>
    <lineage>
        <taxon>Bacteria</taxon>
        <taxon>Pseudomonadati</taxon>
        <taxon>Bacteroidota</taxon>
        <taxon>Cytophagia</taxon>
        <taxon>Cytophagales</taxon>
        <taxon>Cyclobacteriaceae</taxon>
        <taxon>Cyclobacterium</taxon>
    </lineage>
</organism>
<dbReference type="SMART" id="SM00829">
    <property type="entry name" value="PKS_ER"/>
    <property type="match status" value="1"/>
</dbReference>
<gene>
    <name evidence="2" type="ORF">SAMN05192553_103375</name>
</gene>
<dbReference type="RefSeq" id="WP_244891154.1">
    <property type="nucleotide sequence ID" value="NZ_FNZH01000003.1"/>
</dbReference>
<dbReference type="SUPFAM" id="SSF50129">
    <property type="entry name" value="GroES-like"/>
    <property type="match status" value="1"/>
</dbReference>
<dbReference type="EMBL" id="FNZH01000003">
    <property type="protein sequence ID" value="SEJ34642.1"/>
    <property type="molecule type" value="Genomic_DNA"/>
</dbReference>
<dbReference type="SUPFAM" id="SSF51735">
    <property type="entry name" value="NAD(P)-binding Rossmann-fold domains"/>
    <property type="match status" value="1"/>
</dbReference>
<sequence>MNNEKMEAIRATGYGTASVLKLQKVNKPQTGPDQVLVKVITSSATTADAMMRSGKPWLARLFLGLRKPKNDIPGTGFAGYVAEIGAEVRNFQVGDRVFGETTLGFGANAEYLALKASGVLLPLPESLSFSEAATFCDGHLTSYNFLKRLGKVKKGDQVLINGASGSLGTAAVQIASHLGAEVTAVCSGKNAGLVKSLGASHVVDYTKEDFTRGDNCYDLIFDTLGKRSFTDCKRVLKKHATYYSPVLKFSLLVQMLYTRFFSSRKAVFEATGMLSDDQLRSLLAEVLELQQAGKLRTVIDRQYPLARLSEAHQYIESGHKKGNLLIINSDDFSSFQSNLILKQQTT</sequence>
<dbReference type="Gene3D" id="3.90.180.10">
    <property type="entry name" value="Medium-chain alcohol dehydrogenases, catalytic domain"/>
    <property type="match status" value="1"/>
</dbReference>
<keyword evidence="3" id="KW-1185">Reference proteome</keyword>
<dbReference type="PANTHER" id="PTHR44013">
    <property type="entry name" value="ZINC-TYPE ALCOHOL DEHYDROGENASE-LIKE PROTEIN C16A3.02C"/>
    <property type="match status" value="1"/>
</dbReference>